<dbReference type="Gene3D" id="3.40.50.1820">
    <property type="entry name" value="alpha/beta hydrolase"/>
    <property type="match status" value="1"/>
</dbReference>
<dbReference type="Pfam" id="PF00550">
    <property type="entry name" value="PP-binding"/>
    <property type="match status" value="1"/>
</dbReference>
<dbReference type="GO" id="GO:0047527">
    <property type="term" value="F:2,3-dihydroxybenzoate-serine ligase activity"/>
    <property type="evidence" value="ECO:0007669"/>
    <property type="project" value="TreeGrafter"/>
</dbReference>
<dbReference type="GO" id="GO:0005829">
    <property type="term" value="C:cytosol"/>
    <property type="evidence" value="ECO:0007669"/>
    <property type="project" value="TreeGrafter"/>
</dbReference>
<dbReference type="GO" id="GO:0009366">
    <property type="term" value="C:enterobactin synthetase complex"/>
    <property type="evidence" value="ECO:0007669"/>
    <property type="project" value="TreeGrafter"/>
</dbReference>
<dbReference type="PROSITE" id="PS00455">
    <property type="entry name" value="AMP_BINDING"/>
    <property type="match status" value="1"/>
</dbReference>
<dbReference type="Pfam" id="PF00501">
    <property type="entry name" value="AMP-binding"/>
    <property type="match status" value="1"/>
</dbReference>
<keyword evidence="3" id="KW-0597">Phosphoprotein</keyword>
<keyword evidence="2" id="KW-0596">Phosphopantetheine</keyword>
<evidence type="ECO:0000259" key="5">
    <source>
        <dbReference type="PROSITE" id="PS50075"/>
    </source>
</evidence>
<dbReference type="FunFam" id="3.40.50.980:FF:000002">
    <property type="entry name" value="Enterobactin synthetase component F"/>
    <property type="match status" value="1"/>
</dbReference>
<dbReference type="Gene3D" id="3.30.300.30">
    <property type="match status" value="1"/>
</dbReference>
<feature type="region of interest" description="Disordered" evidence="4">
    <location>
        <begin position="91"/>
        <end position="116"/>
    </location>
</feature>
<dbReference type="FunFam" id="3.40.50.980:FF:000001">
    <property type="entry name" value="Non-ribosomal peptide synthetase"/>
    <property type="match status" value="1"/>
</dbReference>
<comment type="caution">
    <text evidence="6">The sequence shown here is derived from an EMBL/GenBank/DDBJ whole genome shotgun (WGS) entry which is preliminary data.</text>
</comment>
<dbReference type="CDD" id="cd17646">
    <property type="entry name" value="A_NRPS_AB3403-like"/>
    <property type="match status" value="1"/>
</dbReference>
<dbReference type="InterPro" id="IPR029058">
    <property type="entry name" value="AB_hydrolase_fold"/>
</dbReference>
<dbReference type="NCBIfam" id="TIGR01733">
    <property type="entry name" value="AA-adenyl-dom"/>
    <property type="match status" value="1"/>
</dbReference>
<gene>
    <name evidence="6" type="ORF">Sxan_65060</name>
</gene>
<dbReference type="SUPFAM" id="SSF47336">
    <property type="entry name" value="ACP-like"/>
    <property type="match status" value="1"/>
</dbReference>
<name>A0A919H297_9ACTN</name>
<comment type="cofactor">
    <cofactor evidence="1">
        <name>pantetheine 4'-phosphate</name>
        <dbReference type="ChEBI" id="CHEBI:47942"/>
    </cofactor>
</comment>
<dbReference type="GO" id="GO:0009239">
    <property type="term" value="P:enterobactin biosynthetic process"/>
    <property type="evidence" value="ECO:0007669"/>
    <property type="project" value="TreeGrafter"/>
</dbReference>
<dbReference type="InterPro" id="IPR020806">
    <property type="entry name" value="PKS_PP-bd"/>
</dbReference>
<evidence type="ECO:0000313" key="6">
    <source>
        <dbReference type="EMBL" id="GHI89142.1"/>
    </source>
</evidence>
<dbReference type="InterPro" id="IPR000873">
    <property type="entry name" value="AMP-dep_synth/lig_dom"/>
</dbReference>
<reference evidence="6" key="1">
    <citation type="submission" date="2020-09" db="EMBL/GenBank/DDBJ databases">
        <title>Whole genome shotgun sequence of Streptomyces xanthophaeus NBRC 12829.</title>
        <authorList>
            <person name="Komaki H."/>
            <person name="Tamura T."/>
        </authorList>
    </citation>
    <scope>NUCLEOTIDE SEQUENCE</scope>
    <source>
        <strain evidence="6">NBRC 12829</strain>
    </source>
</reference>
<dbReference type="Gene3D" id="3.40.50.980">
    <property type="match status" value="2"/>
</dbReference>
<dbReference type="PROSITE" id="PS50075">
    <property type="entry name" value="CARRIER"/>
    <property type="match status" value="1"/>
</dbReference>
<dbReference type="InterPro" id="IPR036736">
    <property type="entry name" value="ACP-like_sf"/>
</dbReference>
<keyword evidence="7" id="KW-1185">Reference proteome</keyword>
<dbReference type="GO" id="GO:0031177">
    <property type="term" value="F:phosphopantetheine binding"/>
    <property type="evidence" value="ECO:0007669"/>
    <property type="project" value="InterPro"/>
</dbReference>
<protein>
    <recommendedName>
        <fullName evidence="5">Carrier domain-containing protein</fullName>
    </recommendedName>
</protein>
<evidence type="ECO:0000256" key="3">
    <source>
        <dbReference type="ARBA" id="ARBA00022553"/>
    </source>
</evidence>
<evidence type="ECO:0000256" key="4">
    <source>
        <dbReference type="SAM" id="MobiDB-lite"/>
    </source>
</evidence>
<dbReference type="FunFam" id="2.30.38.10:FF:000001">
    <property type="entry name" value="Non-ribosomal peptide synthetase PvdI"/>
    <property type="match status" value="1"/>
</dbReference>
<dbReference type="FunFam" id="3.40.50.12780:FF:000012">
    <property type="entry name" value="Non-ribosomal peptide synthetase"/>
    <property type="match status" value="1"/>
</dbReference>
<dbReference type="Gene3D" id="2.30.38.10">
    <property type="entry name" value="Luciferase, Domain 3"/>
    <property type="match status" value="1"/>
</dbReference>
<sequence length="803" mass="85397">MSVQEIAMGPTTLTTTAAAPDAELATGARVGEFLAATSAHWTDLALVAAAAYQYRMTAAEDLVLAVGARTLRLRLGPTTTVAALLAGVRAARAQDEQDEQDQRDGRDGGAHGAADAPPVSAEVAFADTPATVTDPDRLALVFAFDAAGARLRAAAGGAAGRLTAGQLAEHTSRIGHFARRLLEAGPDTTIGEVDLLTPAEYHRIMHVWNDTGHEVPQLTLPELVQANAAAHPGRLAVSRHQERLTYAELDARANRIARLLIADGAGAGDIVAMVLPRSVDYVVAALAIVKTGAAYLPVDTGYPVERITQVLSDAAASHVVTTGALTGAVQVDAPLLVLDGAGTEARLAQADPAAPTDADRRAPLTPDSPAYVLYTSGSTGRPKGVVVAHRAITNRLHHMQHQIPLGPDDRLLQKTPAGFDVTVREVFWPLLAGASIVVADPDGHRDPAYLAETIVAEGITVAHFVPSGLKVFLQEPDAARCVSLRRVVCGGEALPAELQAWFASVLEADLFNVYGPTEAAVDVTSMLCPRNPEPGPVLIGRPVWNTRLYVLDEQRRQLPPGATGELYLAGVQLAEGYLGRPELTAERFVDDPYGEPGARMYRSGDAARWREDGVIEFFGRLDHQVKIRGFRVELEEIESVLLRDARLSQAVCLVREDVPGDQRLVAYVVPAAGATPDLDELTARAVAALPDYMVPTAFVVLEQLPLTPNEKLDRKALPKPQAPLAQAGPAPATFEEILVAGLFSELLQVEAVGVDQEFFSLGGNSLLASRLINELHRQSGVRVRMKDVFEDSSVRAIAGLITG</sequence>
<organism evidence="6 7">
    <name type="scientific">Streptomyces xanthophaeus</name>
    <dbReference type="NCBI Taxonomy" id="67385"/>
    <lineage>
        <taxon>Bacteria</taxon>
        <taxon>Bacillati</taxon>
        <taxon>Actinomycetota</taxon>
        <taxon>Actinomycetes</taxon>
        <taxon>Kitasatosporales</taxon>
        <taxon>Streptomycetaceae</taxon>
        <taxon>Streptomyces</taxon>
    </lineage>
</organism>
<evidence type="ECO:0000256" key="1">
    <source>
        <dbReference type="ARBA" id="ARBA00001957"/>
    </source>
</evidence>
<dbReference type="AlphaFoldDB" id="A0A919H297"/>
<dbReference type="InterPro" id="IPR045851">
    <property type="entry name" value="AMP-bd_C_sf"/>
</dbReference>
<dbReference type="Gene3D" id="3.30.559.30">
    <property type="entry name" value="Nonribosomal peptide synthetase, condensation domain"/>
    <property type="match status" value="1"/>
</dbReference>
<dbReference type="PANTHER" id="PTHR45527:SF1">
    <property type="entry name" value="FATTY ACID SYNTHASE"/>
    <property type="match status" value="1"/>
</dbReference>
<dbReference type="Proteomes" id="UP000600026">
    <property type="component" value="Unassembled WGS sequence"/>
</dbReference>
<dbReference type="FunFam" id="3.30.300.30:FF:000010">
    <property type="entry name" value="Enterobactin synthetase component F"/>
    <property type="match status" value="1"/>
</dbReference>
<dbReference type="SUPFAM" id="SSF56801">
    <property type="entry name" value="Acetyl-CoA synthetase-like"/>
    <property type="match status" value="1"/>
</dbReference>
<dbReference type="InterPro" id="IPR010071">
    <property type="entry name" value="AA_adenyl_dom"/>
</dbReference>
<dbReference type="RefSeq" id="WP_107066826.1">
    <property type="nucleotide sequence ID" value="NZ_BNEE01000006.1"/>
</dbReference>
<feature type="compositionally biased region" description="Basic and acidic residues" evidence="4">
    <location>
        <begin position="92"/>
        <end position="109"/>
    </location>
</feature>
<dbReference type="GO" id="GO:0043041">
    <property type="term" value="P:amino acid activation for nonribosomal peptide biosynthetic process"/>
    <property type="evidence" value="ECO:0007669"/>
    <property type="project" value="TreeGrafter"/>
</dbReference>
<dbReference type="Pfam" id="PF13193">
    <property type="entry name" value="AMP-binding_C"/>
    <property type="match status" value="1"/>
</dbReference>
<evidence type="ECO:0000256" key="2">
    <source>
        <dbReference type="ARBA" id="ARBA00022450"/>
    </source>
</evidence>
<dbReference type="InterPro" id="IPR020845">
    <property type="entry name" value="AMP-binding_CS"/>
</dbReference>
<dbReference type="EMBL" id="BNEE01000006">
    <property type="protein sequence ID" value="GHI89142.1"/>
    <property type="molecule type" value="Genomic_DNA"/>
</dbReference>
<dbReference type="InterPro" id="IPR009081">
    <property type="entry name" value="PP-bd_ACP"/>
</dbReference>
<proteinExistence type="predicted"/>
<dbReference type="InterPro" id="IPR025110">
    <property type="entry name" value="AMP-bd_C"/>
</dbReference>
<dbReference type="PANTHER" id="PTHR45527">
    <property type="entry name" value="NONRIBOSOMAL PEPTIDE SYNTHETASE"/>
    <property type="match status" value="1"/>
</dbReference>
<feature type="domain" description="Carrier" evidence="5">
    <location>
        <begin position="730"/>
        <end position="803"/>
    </location>
</feature>
<dbReference type="SMART" id="SM00823">
    <property type="entry name" value="PKS_PP"/>
    <property type="match status" value="1"/>
</dbReference>
<accession>A0A919H297</accession>
<evidence type="ECO:0000313" key="7">
    <source>
        <dbReference type="Proteomes" id="UP000600026"/>
    </source>
</evidence>
<dbReference type="OrthoDB" id="2472181at2"/>